<sequence>MSSRTLPLLFINLGGEMLYILDQRLRAQNIPADKAKKVMNDIITTMFNKKFLEELFKPQELYSKKALRTVFDRLAHASIMRLNQASMDKLYDLMTMAFKYQVLLCTRPKDILLVSFNHMDAIKDFVKDSPSILSQVDETYRQLIEMYTPLSSGEFQLIRQTLLIFFQDMHIRVSIFLKDKVQNSNGRFVLPTSGPVPYGTQIPGLIRMFSCTGEEVSRLQFNNGGNYTSPLREGSFEIFGDRVTKLGTNMYSVSRPVETHMSGTSKNSAQHTKVSVSAVPNPLAKEELNLLARLMGGLEVQKPGNADNGFRVNLFATDEEEEEALISRPDELSYGVINIQATKDQHANAELAKIMGEFTESGDQSPSASSKGDDLLAMMDGL</sequence>
<dbReference type="FunCoup" id="A0A672ZHA0">
    <property type="interactions" value="284"/>
</dbReference>
<dbReference type="AlphaFoldDB" id="A0A672ZHA0"/>
<evidence type="ECO:0008006" key="3">
    <source>
        <dbReference type="Google" id="ProtNLM"/>
    </source>
</evidence>
<dbReference type="GO" id="GO:0005737">
    <property type="term" value="C:cytoplasm"/>
    <property type="evidence" value="ECO:0007669"/>
    <property type="project" value="TreeGrafter"/>
</dbReference>
<dbReference type="InterPro" id="IPR019332">
    <property type="entry name" value="OSCP1"/>
</dbReference>
<reference evidence="1" key="3">
    <citation type="submission" date="2025-09" db="UniProtKB">
        <authorList>
            <consortium name="Ensembl"/>
        </authorList>
    </citation>
    <scope>IDENTIFICATION</scope>
</reference>
<keyword evidence="2" id="KW-1185">Reference proteome</keyword>
<dbReference type="Pfam" id="PF10188">
    <property type="entry name" value="Oscp1"/>
    <property type="match status" value="1"/>
</dbReference>
<reference evidence="1" key="2">
    <citation type="submission" date="2025-08" db="UniProtKB">
        <authorList>
            <consortium name="Ensembl"/>
        </authorList>
    </citation>
    <scope>IDENTIFICATION</scope>
</reference>
<reference evidence="1" key="1">
    <citation type="submission" date="2019-06" db="EMBL/GenBank/DDBJ databases">
        <authorList>
            <consortium name="Wellcome Sanger Institute Data Sharing"/>
        </authorList>
    </citation>
    <scope>NUCLEOTIDE SEQUENCE [LARGE SCALE GENOMIC DNA]</scope>
</reference>
<dbReference type="Proteomes" id="UP000472271">
    <property type="component" value="Chromosome 16"/>
</dbReference>
<organism evidence="1 2">
    <name type="scientific">Sphaeramia orbicularis</name>
    <name type="common">orbiculate cardinalfish</name>
    <dbReference type="NCBI Taxonomy" id="375764"/>
    <lineage>
        <taxon>Eukaryota</taxon>
        <taxon>Metazoa</taxon>
        <taxon>Chordata</taxon>
        <taxon>Craniata</taxon>
        <taxon>Vertebrata</taxon>
        <taxon>Euteleostomi</taxon>
        <taxon>Actinopterygii</taxon>
        <taxon>Neopterygii</taxon>
        <taxon>Teleostei</taxon>
        <taxon>Neoteleostei</taxon>
        <taxon>Acanthomorphata</taxon>
        <taxon>Gobiaria</taxon>
        <taxon>Kurtiformes</taxon>
        <taxon>Apogonoidei</taxon>
        <taxon>Apogonidae</taxon>
        <taxon>Apogoninae</taxon>
        <taxon>Sphaeramia</taxon>
    </lineage>
</organism>
<proteinExistence type="predicted"/>
<dbReference type="PANTHER" id="PTHR21439">
    <property type="entry name" value="OXIDORED-NITRO DOMAIN-CONTAINING PROTEIN"/>
    <property type="match status" value="1"/>
</dbReference>
<evidence type="ECO:0000313" key="1">
    <source>
        <dbReference type="Ensembl" id="ENSSORP00005016641.1"/>
    </source>
</evidence>
<dbReference type="GO" id="GO:0005886">
    <property type="term" value="C:plasma membrane"/>
    <property type="evidence" value="ECO:0007669"/>
    <property type="project" value="TreeGrafter"/>
</dbReference>
<dbReference type="PANTHER" id="PTHR21439:SF0">
    <property type="entry name" value="PROTEIN OSCP1"/>
    <property type="match status" value="1"/>
</dbReference>
<gene>
    <name evidence="1" type="primary">oscp1b</name>
</gene>
<accession>A0A672ZHA0</accession>
<name>A0A672ZHA0_9TELE</name>
<dbReference type="InParanoid" id="A0A672ZHA0"/>
<dbReference type="Ensembl" id="ENSSORT00005017151.1">
    <property type="protein sequence ID" value="ENSSORP00005016641.1"/>
    <property type="gene ID" value="ENSSORG00005008420.1"/>
</dbReference>
<evidence type="ECO:0000313" key="2">
    <source>
        <dbReference type="Proteomes" id="UP000472271"/>
    </source>
</evidence>
<protein>
    <recommendedName>
        <fullName evidence="3">Organic solute carrier partner 1</fullName>
    </recommendedName>
</protein>